<dbReference type="PANTHER" id="PTHR43793">
    <property type="entry name" value="FAD SYNTHASE"/>
    <property type="match status" value="1"/>
</dbReference>
<gene>
    <name evidence="4" type="ORF">A2853_00290</name>
</gene>
<evidence type="ECO:0000256" key="1">
    <source>
        <dbReference type="ARBA" id="ARBA00022679"/>
    </source>
</evidence>
<dbReference type="Proteomes" id="UP000177958">
    <property type="component" value="Unassembled WGS sequence"/>
</dbReference>
<organism evidence="4 5">
    <name type="scientific">Candidatus Kaiserbacteria bacterium RIFCSPHIGHO2_01_FULL_55_17</name>
    <dbReference type="NCBI Taxonomy" id="1798484"/>
    <lineage>
        <taxon>Bacteria</taxon>
        <taxon>Candidatus Kaiseribacteriota</taxon>
    </lineage>
</organism>
<name>A0A1F6DAA3_9BACT</name>
<dbReference type="Gene3D" id="3.40.50.620">
    <property type="entry name" value="HUPs"/>
    <property type="match status" value="1"/>
</dbReference>
<feature type="domain" description="Cytidyltransferase-like" evidence="3">
    <location>
        <begin position="9"/>
        <end position="102"/>
    </location>
</feature>
<dbReference type="AlphaFoldDB" id="A0A1F6DAA3"/>
<evidence type="ECO:0000313" key="4">
    <source>
        <dbReference type="EMBL" id="OGG58344.1"/>
    </source>
</evidence>
<proteinExistence type="predicted"/>
<protein>
    <recommendedName>
        <fullName evidence="3">Cytidyltransferase-like domain-containing protein</fullName>
    </recommendedName>
</protein>
<dbReference type="GO" id="GO:0016779">
    <property type="term" value="F:nucleotidyltransferase activity"/>
    <property type="evidence" value="ECO:0007669"/>
    <property type="project" value="UniProtKB-KW"/>
</dbReference>
<dbReference type="EMBL" id="MFKX01000004">
    <property type="protein sequence ID" value="OGG58344.1"/>
    <property type="molecule type" value="Genomic_DNA"/>
</dbReference>
<keyword evidence="2" id="KW-0548">Nucleotidyltransferase</keyword>
<dbReference type="InterPro" id="IPR004821">
    <property type="entry name" value="Cyt_trans-like"/>
</dbReference>
<dbReference type="PANTHER" id="PTHR43793:SF1">
    <property type="entry name" value="FAD SYNTHASE"/>
    <property type="match status" value="1"/>
</dbReference>
<evidence type="ECO:0000256" key="2">
    <source>
        <dbReference type="ARBA" id="ARBA00022695"/>
    </source>
</evidence>
<dbReference type="NCBIfam" id="TIGR00125">
    <property type="entry name" value="cyt_tran_rel"/>
    <property type="match status" value="1"/>
</dbReference>
<dbReference type="Pfam" id="PF01467">
    <property type="entry name" value="CTP_transf_like"/>
    <property type="match status" value="1"/>
</dbReference>
<dbReference type="SUPFAM" id="SSF52374">
    <property type="entry name" value="Nucleotidylyl transferase"/>
    <property type="match status" value="1"/>
</dbReference>
<comment type="caution">
    <text evidence="4">The sequence shown here is derived from an EMBL/GenBank/DDBJ whole genome shotgun (WGS) entry which is preliminary data.</text>
</comment>
<evidence type="ECO:0000259" key="3">
    <source>
        <dbReference type="Pfam" id="PF01467"/>
    </source>
</evidence>
<sequence>MRDGKKVGVTVGAFDLCHAGHILMFKEAKEVCDYLIVGLHSDPTIDRSQKNKPIMSLEERRIILEAIKYIDEIFEYDTEAQLYDILKKNEHGFDVRIIGADWKGKPYTGHDLPLKIYFNTRNHNFSTTELRRRIYEAEKAQREA</sequence>
<dbReference type="InterPro" id="IPR014729">
    <property type="entry name" value="Rossmann-like_a/b/a_fold"/>
</dbReference>
<evidence type="ECO:0000313" key="5">
    <source>
        <dbReference type="Proteomes" id="UP000177958"/>
    </source>
</evidence>
<accession>A0A1F6DAA3</accession>
<keyword evidence="1" id="KW-0808">Transferase</keyword>
<reference evidence="4 5" key="1">
    <citation type="journal article" date="2016" name="Nat. Commun.">
        <title>Thousands of microbial genomes shed light on interconnected biogeochemical processes in an aquifer system.</title>
        <authorList>
            <person name="Anantharaman K."/>
            <person name="Brown C.T."/>
            <person name="Hug L.A."/>
            <person name="Sharon I."/>
            <person name="Castelle C.J."/>
            <person name="Probst A.J."/>
            <person name="Thomas B.C."/>
            <person name="Singh A."/>
            <person name="Wilkins M.J."/>
            <person name="Karaoz U."/>
            <person name="Brodie E.L."/>
            <person name="Williams K.H."/>
            <person name="Hubbard S.S."/>
            <person name="Banfield J.F."/>
        </authorList>
    </citation>
    <scope>NUCLEOTIDE SEQUENCE [LARGE SCALE GENOMIC DNA]</scope>
</reference>
<dbReference type="InterPro" id="IPR050385">
    <property type="entry name" value="Archaeal_FAD_synthase"/>
</dbReference>